<evidence type="ECO:0000256" key="4">
    <source>
        <dbReference type="ARBA" id="ARBA00022529"/>
    </source>
</evidence>
<dbReference type="GO" id="GO:0031640">
    <property type="term" value="P:killing of cells of another organism"/>
    <property type="evidence" value="ECO:0007669"/>
    <property type="project" value="UniProtKB-KW"/>
</dbReference>
<protein>
    <submittedName>
        <fullName evidence="10">S locus-related glycoprotein 1 binding pollen coat protein</fullName>
    </submittedName>
</protein>
<keyword evidence="7" id="KW-0611">Plant defense</keyword>
<comment type="caution">
    <text evidence="10">The sequence shown here is derived from an EMBL/GenBank/DDBJ whole genome shotgun (WGS) entry which is preliminary data.</text>
</comment>
<feature type="transmembrane region" description="Helical" evidence="9">
    <location>
        <begin position="185"/>
        <end position="202"/>
    </location>
</feature>
<keyword evidence="10" id="KW-0167">Capsid protein</keyword>
<evidence type="ECO:0000256" key="9">
    <source>
        <dbReference type="SAM" id="Phobius"/>
    </source>
</evidence>
<evidence type="ECO:0000256" key="7">
    <source>
        <dbReference type="ARBA" id="ARBA00022821"/>
    </source>
</evidence>
<sequence length="323" mass="36264">MKHQAFTLSHSFPATFWTDFVSDLSYVGKDANPWIFAADSNHGHSLFPPICHSLEMIPALQITSLFVDGRRITSPTWHPNVKLGFSPVELVSFGGSFSPLRPKPIFWFKTLYAAIDRRDAYLSYWTLKLPSTDFRPKVFRILAIALPWVMQLAPVRFIALILSLTSLRLLTVTNLLSFESFEDDLSILYDLTCCIVLLCLCLKALMDFKSMNSIFFFMVLGNTSCCNVLTFGLFNSCTFFISTISSKMSKTTVIAIFMVVLVIGLVTKETQGQELCHDYMSGTELCEEDKCVAKCIWMHGTAAKGTCMPKPSKQCVCTYSCNA</sequence>
<evidence type="ECO:0000256" key="1">
    <source>
        <dbReference type="ARBA" id="ARBA00004613"/>
    </source>
</evidence>
<keyword evidence="9" id="KW-0472">Membrane</keyword>
<feature type="transmembrane region" description="Helical" evidence="9">
    <location>
        <begin position="214"/>
        <end position="242"/>
    </location>
</feature>
<keyword evidence="6" id="KW-0732">Signal</keyword>
<dbReference type="GO" id="GO:0050832">
    <property type="term" value="P:defense response to fungus"/>
    <property type="evidence" value="ECO:0007669"/>
    <property type="project" value="UniProtKB-KW"/>
</dbReference>
<dbReference type="InterPro" id="IPR010851">
    <property type="entry name" value="DEFL"/>
</dbReference>
<feature type="transmembrane region" description="Helical" evidence="9">
    <location>
        <begin position="248"/>
        <end position="267"/>
    </location>
</feature>
<evidence type="ECO:0000313" key="10">
    <source>
        <dbReference type="EMBL" id="KAG7633199.1"/>
    </source>
</evidence>
<comment type="subcellular location">
    <subcellularLocation>
        <location evidence="1">Secreted</location>
    </subcellularLocation>
</comment>
<gene>
    <name evidence="10" type="ORF">ISN44_As03g034760</name>
</gene>
<proteinExistence type="inferred from homology"/>
<dbReference type="PANTHER" id="PTHR33830:SF10">
    <property type="entry name" value="DEFENSIN-LIKE PROTEIN 122-RELATED"/>
    <property type="match status" value="1"/>
</dbReference>
<keyword evidence="4" id="KW-0929">Antimicrobial</keyword>
<keyword evidence="10" id="KW-0946">Virion</keyword>
<evidence type="ECO:0000256" key="5">
    <source>
        <dbReference type="ARBA" id="ARBA00022577"/>
    </source>
</evidence>
<evidence type="ECO:0000256" key="2">
    <source>
        <dbReference type="ARBA" id="ARBA00006722"/>
    </source>
</evidence>
<keyword evidence="5" id="KW-0295">Fungicide</keyword>
<evidence type="ECO:0000256" key="3">
    <source>
        <dbReference type="ARBA" id="ARBA00022525"/>
    </source>
</evidence>
<comment type="similarity">
    <text evidence="2">Belongs to the DEFL family.</text>
</comment>
<keyword evidence="9" id="KW-0812">Transmembrane</keyword>
<dbReference type="Pfam" id="PF07333">
    <property type="entry name" value="SLR1-BP"/>
    <property type="match status" value="1"/>
</dbReference>
<reference evidence="10 11" key="1">
    <citation type="submission" date="2020-12" db="EMBL/GenBank/DDBJ databases">
        <title>Concerted genomic and epigenomic changes stabilize Arabidopsis allopolyploids.</title>
        <authorList>
            <person name="Chen Z."/>
        </authorList>
    </citation>
    <scope>NUCLEOTIDE SEQUENCE [LARGE SCALE GENOMIC DNA]</scope>
    <source>
        <strain evidence="10">As9502</strain>
        <tissue evidence="10">Leaf</tissue>
    </source>
</reference>
<keyword evidence="11" id="KW-1185">Reference proteome</keyword>
<evidence type="ECO:0000256" key="6">
    <source>
        <dbReference type="ARBA" id="ARBA00022729"/>
    </source>
</evidence>
<evidence type="ECO:0000256" key="8">
    <source>
        <dbReference type="ARBA" id="ARBA00023157"/>
    </source>
</evidence>
<dbReference type="PANTHER" id="PTHR33830">
    <property type="entry name" value="DEFENSIN-LIKE PROTEIN 184-RELATED"/>
    <property type="match status" value="1"/>
</dbReference>
<keyword evidence="3" id="KW-0964">Secreted</keyword>
<dbReference type="GO" id="GO:0005576">
    <property type="term" value="C:extracellular region"/>
    <property type="evidence" value="ECO:0007669"/>
    <property type="project" value="UniProtKB-SubCell"/>
</dbReference>
<dbReference type="EMBL" id="JAEFBJ010000003">
    <property type="protein sequence ID" value="KAG7633199.1"/>
    <property type="molecule type" value="Genomic_DNA"/>
</dbReference>
<keyword evidence="9" id="KW-1133">Transmembrane helix</keyword>
<feature type="transmembrane region" description="Helical" evidence="9">
    <location>
        <begin position="138"/>
        <end position="165"/>
    </location>
</feature>
<organism evidence="10 11">
    <name type="scientific">Arabidopsis suecica</name>
    <name type="common">Swedish thale-cress</name>
    <name type="synonym">Cardaminopsis suecica</name>
    <dbReference type="NCBI Taxonomy" id="45249"/>
    <lineage>
        <taxon>Eukaryota</taxon>
        <taxon>Viridiplantae</taxon>
        <taxon>Streptophyta</taxon>
        <taxon>Embryophyta</taxon>
        <taxon>Tracheophyta</taxon>
        <taxon>Spermatophyta</taxon>
        <taxon>Magnoliopsida</taxon>
        <taxon>eudicotyledons</taxon>
        <taxon>Gunneridae</taxon>
        <taxon>Pentapetalae</taxon>
        <taxon>rosids</taxon>
        <taxon>malvids</taxon>
        <taxon>Brassicales</taxon>
        <taxon>Brassicaceae</taxon>
        <taxon>Camelineae</taxon>
        <taxon>Arabidopsis</taxon>
    </lineage>
</organism>
<name>A0A8T2FCR2_ARASU</name>
<keyword evidence="8" id="KW-1015">Disulfide bond</keyword>
<dbReference type="Proteomes" id="UP000694251">
    <property type="component" value="Chromosome 3"/>
</dbReference>
<evidence type="ECO:0000313" key="11">
    <source>
        <dbReference type="Proteomes" id="UP000694251"/>
    </source>
</evidence>
<accession>A0A8T2FCR2</accession>
<dbReference type="AlphaFoldDB" id="A0A8T2FCR2"/>